<keyword evidence="3" id="KW-1185">Reference proteome</keyword>
<evidence type="ECO:0000313" key="3">
    <source>
        <dbReference type="Proteomes" id="UP000002668"/>
    </source>
</evidence>
<dbReference type="EMBL" id="FP929135">
    <property type="protein sequence ID" value="CBX99327.1"/>
    <property type="molecule type" value="Genomic_DNA"/>
</dbReference>
<evidence type="ECO:0000313" key="2">
    <source>
        <dbReference type="EMBL" id="CBX99327.1"/>
    </source>
</evidence>
<feature type="compositionally biased region" description="Basic and acidic residues" evidence="1">
    <location>
        <begin position="51"/>
        <end position="60"/>
    </location>
</feature>
<dbReference type="InParanoid" id="E5A6T2"/>
<organism evidence="2 3">
    <name type="scientific">Leptosphaeria maculans (strain JN3 / isolate v23.1.3 / race Av1-4-5-6-7-8)</name>
    <name type="common">Blackleg fungus</name>
    <name type="synonym">Phoma lingam</name>
    <dbReference type="NCBI Taxonomy" id="985895"/>
    <lineage>
        <taxon>Eukaryota</taxon>
        <taxon>Fungi</taxon>
        <taxon>Dikarya</taxon>
        <taxon>Ascomycota</taxon>
        <taxon>Pezizomycotina</taxon>
        <taxon>Dothideomycetes</taxon>
        <taxon>Pleosporomycetidae</taxon>
        <taxon>Pleosporales</taxon>
        <taxon>Pleosporineae</taxon>
        <taxon>Leptosphaeriaceae</taxon>
        <taxon>Plenodomus</taxon>
        <taxon>Plenodomus lingam/Leptosphaeria maculans species complex</taxon>
    </lineage>
</organism>
<accession>E5A6T2</accession>
<sequence>MSCIQVAIPSTAPAPRQQSQDQTMSSGSDVGSRNGSGTTTTTTKGSSSNRSNREIARENGPRNQQEGFQQVVSQTDAVKQNTQTVATCPEDSDTELFLDFGEEYLNNPHGGFDELLDPFGPDRLLSHNHMPGKLQLICFVS</sequence>
<dbReference type="eggNOG" id="ENOG502SZS5">
    <property type="taxonomic scope" value="Eukaryota"/>
</dbReference>
<dbReference type="Proteomes" id="UP000002668">
    <property type="component" value="Genome"/>
</dbReference>
<protein>
    <submittedName>
        <fullName evidence="2">Uncharacterized protein</fullName>
    </submittedName>
</protein>
<feature type="region of interest" description="Disordered" evidence="1">
    <location>
        <begin position="1"/>
        <end position="70"/>
    </location>
</feature>
<name>E5A6T2_LEPMJ</name>
<dbReference type="AlphaFoldDB" id="E5A6T2"/>
<feature type="compositionally biased region" description="Low complexity" evidence="1">
    <location>
        <begin position="31"/>
        <end position="50"/>
    </location>
</feature>
<proteinExistence type="predicted"/>
<reference evidence="3" key="1">
    <citation type="journal article" date="2011" name="Nat. Commun.">
        <title>Effector diversification within compartments of the Leptosphaeria maculans genome affected by Repeat-Induced Point mutations.</title>
        <authorList>
            <person name="Rouxel T."/>
            <person name="Grandaubert J."/>
            <person name="Hane J.K."/>
            <person name="Hoede C."/>
            <person name="van de Wouw A.P."/>
            <person name="Couloux A."/>
            <person name="Dominguez V."/>
            <person name="Anthouard V."/>
            <person name="Bally P."/>
            <person name="Bourras S."/>
            <person name="Cozijnsen A.J."/>
            <person name="Ciuffetti L.M."/>
            <person name="Degrave A."/>
            <person name="Dilmaghani A."/>
            <person name="Duret L."/>
            <person name="Fudal I."/>
            <person name="Goodwin S.B."/>
            <person name="Gout L."/>
            <person name="Glaser N."/>
            <person name="Linglin J."/>
            <person name="Kema G.H.J."/>
            <person name="Lapalu N."/>
            <person name="Lawrence C.B."/>
            <person name="May K."/>
            <person name="Meyer M."/>
            <person name="Ollivier B."/>
            <person name="Poulain J."/>
            <person name="Schoch C.L."/>
            <person name="Simon A."/>
            <person name="Spatafora J.W."/>
            <person name="Stachowiak A."/>
            <person name="Turgeon B.G."/>
            <person name="Tyler B.M."/>
            <person name="Vincent D."/>
            <person name="Weissenbach J."/>
            <person name="Amselem J."/>
            <person name="Quesneville H."/>
            <person name="Oliver R.P."/>
            <person name="Wincker P."/>
            <person name="Balesdent M.-H."/>
            <person name="Howlett B.J."/>
        </authorList>
    </citation>
    <scope>NUCLEOTIDE SEQUENCE [LARGE SCALE GENOMIC DNA]</scope>
    <source>
        <strain evidence="3">JN3 / isolate v23.1.3 / race Av1-4-5-6-7-8</strain>
    </source>
</reference>
<dbReference type="VEuPathDB" id="FungiDB:LEMA_P085660.1"/>
<feature type="compositionally biased region" description="Polar residues" evidence="1">
    <location>
        <begin position="61"/>
        <end position="70"/>
    </location>
</feature>
<evidence type="ECO:0000256" key="1">
    <source>
        <dbReference type="SAM" id="MobiDB-lite"/>
    </source>
</evidence>
<dbReference type="HOGENOM" id="CLU_1825633_0_0_1"/>
<feature type="compositionally biased region" description="Polar residues" evidence="1">
    <location>
        <begin position="16"/>
        <end position="29"/>
    </location>
</feature>
<gene>
    <name evidence="2" type="ORF">LEMA_P085660.1</name>
</gene>